<evidence type="ECO:0000259" key="2">
    <source>
        <dbReference type="Pfam" id="PF07715"/>
    </source>
</evidence>
<sequence>MVIPSAAARGQAPASRDGRAAGDAARSSDETRGAEPRAENHSPAREPATSSSPRSRKRGVAGPYRTVVRAGEGDGLDAQRRLDAQRPGFHTAIELAAERGARSADGLPEILARSAGATVRSLGGLGQYSALSLRGSSAQQVALFLDGVPLSAGSGGVVNLADLPLDALGAVTIYRGLVPIAYGGAALGGAVDLGSDLRCAPEPRLRAVVGAGSFAAREARVGATVRCAPGLRDMSVKTCPIRHPRRTASTCAPATPARPATSASTTSARPPSTRATTASTAASTTATTAP</sequence>
<evidence type="ECO:0000313" key="3">
    <source>
        <dbReference type="EMBL" id="MCY1007511.1"/>
    </source>
</evidence>
<organism evidence="3 4">
    <name type="scientific">Nannocystis pusilla</name>
    <dbReference type="NCBI Taxonomy" id="889268"/>
    <lineage>
        <taxon>Bacteria</taxon>
        <taxon>Pseudomonadati</taxon>
        <taxon>Myxococcota</taxon>
        <taxon>Polyangia</taxon>
        <taxon>Nannocystales</taxon>
        <taxon>Nannocystaceae</taxon>
        <taxon>Nannocystis</taxon>
    </lineage>
</organism>
<comment type="caution">
    <text evidence="3">The sequence shown here is derived from an EMBL/GenBank/DDBJ whole genome shotgun (WGS) entry which is preliminary data.</text>
</comment>
<dbReference type="SUPFAM" id="SSF56935">
    <property type="entry name" value="Porins"/>
    <property type="match status" value="1"/>
</dbReference>
<dbReference type="InterPro" id="IPR037066">
    <property type="entry name" value="Plug_dom_sf"/>
</dbReference>
<dbReference type="AlphaFoldDB" id="A0A9X3IXI6"/>
<keyword evidence="4" id="KW-1185">Reference proteome</keyword>
<dbReference type="EMBL" id="JAPNKE010000002">
    <property type="protein sequence ID" value="MCY1007511.1"/>
    <property type="molecule type" value="Genomic_DNA"/>
</dbReference>
<dbReference type="InterPro" id="IPR012910">
    <property type="entry name" value="Plug_dom"/>
</dbReference>
<feature type="domain" description="TonB-dependent receptor plug" evidence="2">
    <location>
        <begin position="102"/>
        <end position="190"/>
    </location>
</feature>
<gene>
    <name evidence="3" type="ORF">OV079_18550</name>
</gene>
<feature type="region of interest" description="Disordered" evidence="1">
    <location>
        <begin position="1"/>
        <end position="79"/>
    </location>
</feature>
<feature type="compositionally biased region" description="Basic and acidic residues" evidence="1">
    <location>
        <begin position="16"/>
        <end position="44"/>
    </location>
</feature>
<protein>
    <submittedName>
        <fullName evidence="3">TonB-dependent receptor plug domain-containing protein</fullName>
    </submittedName>
</protein>
<name>A0A9X3IXI6_9BACT</name>
<reference evidence="3" key="1">
    <citation type="submission" date="2022-11" db="EMBL/GenBank/DDBJ databases">
        <title>Minimal conservation of predation-associated metabolite biosynthetic gene clusters underscores biosynthetic potential of Myxococcota including descriptions for ten novel species: Archangium lansinium sp. nov., Myxococcus landrumus sp. nov., Nannocystis bai.</title>
        <authorList>
            <person name="Ahearne A."/>
            <person name="Stevens C."/>
            <person name="Phillips K."/>
        </authorList>
    </citation>
    <scope>NUCLEOTIDE SEQUENCE</scope>
    <source>
        <strain evidence="3">Na p29</strain>
    </source>
</reference>
<dbReference type="RefSeq" id="WP_267770139.1">
    <property type="nucleotide sequence ID" value="NZ_JAPNKE010000002.1"/>
</dbReference>
<proteinExistence type="predicted"/>
<dbReference type="Gene3D" id="2.170.130.10">
    <property type="entry name" value="TonB-dependent receptor, plug domain"/>
    <property type="match status" value="1"/>
</dbReference>
<feature type="compositionally biased region" description="Low complexity" evidence="1">
    <location>
        <begin position="247"/>
        <end position="290"/>
    </location>
</feature>
<dbReference type="Pfam" id="PF07715">
    <property type="entry name" value="Plug"/>
    <property type="match status" value="1"/>
</dbReference>
<evidence type="ECO:0000313" key="4">
    <source>
        <dbReference type="Proteomes" id="UP001150924"/>
    </source>
</evidence>
<dbReference type="Proteomes" id="UP001150924">
    <property type="component" value="Unassembled WGS sequence"/>
</dbReference>
<evidence type="ECO:0000256" key="1">
    <source>
        <dbReference type="SAM" id="MobiDB-lite"/>
    </source>
</evidence>
<feature type="region of interest" description="Disordered" evidence="1">
    <location>
        <begin position="246"/>
        <end position="290"/>
    </location>
</feature>
<accession>A0A9X3IXI6</accession>
<keyword evidence="3" id="KW-0675">Receptor</keyword>